<feature type="non-terminal residue" evidence="2">
    <location>
        <position position="92"/>
    </location>
</feature>
<protein>
    <recommendedName>
        <fullName evidence="4">AIG1-type G domain-containing protein</fullName>
    </recommendedName>
</protein>
<dbReference type="EMBL" id="JACVVK020000335">
    <property type="protein sequence ID" value="KAK7478026.1"/>
    <property type="molecule type" value="Genomic_DNA"/>
</dbReference>
<reference evidence="2 3" key="1">
    <citation type="journal article" date="2023" name="Sci. Data">
        <title>Genome assembly of the Korean intertidal mud-creeper Batillaria attramentaria.</title>
        <authorList>
            <person name="Patra A.K."/>
            <person name="Ho P.T."/>
            <person name="Jun S."/>
            <person name="Lee S.J."/>
            <person name="Kim Y."/>
            <person name="Won Y.J."/>
        </authorList>
    </citation>
    <scope>NUCLEOTIDE SEQUENCE [LARGE SCALE GENOMIC DNA]</scope>
    <source>
        <strain evidence="2">Wonlab-2016</strain>
    </source>
</reference>
<evidence type="ECO:0008006" key="4">
    <source>
        <dbReference type="Google" id="ProtNLM"/>
    </source>
</evidence>
<keyword evidence="3" id="KW-1185">Reference proteome</keyword>
<dbReference type="SUPFAM" id="SSF52540">
    <property type="entry name" value="P-loop containing nucleoside triphosphate hydrolases"/>
    <property type="match status" value="1"/>
</dbReference>
<feature type="compositionally biased region" description="Basic and acidic residues" evidence="1">
    <location>
        <begin position="9"/>
        <end position="20"/>
    </location>
</feature>
<name>A0ABD0JSE8_9CAEN</name>
<dbReference type="InterPro" id="IPR027417">
    <property type="entry name" value="P-loop_NTPase"/>
</dbReference>
<sequence>MASKYRQLQSEEDKTVRNEGTRIILAGNTGSGKSSLGNILLQREDREPPREPQNGEETASPSASTDTVDDKGFVVSESLCSQTKTCEYKTST</sequence>
<dbReference type="AlphaFoldDB" id="A0ABD0JSE8"/>
<accession>A0ABD0JSE8</accession>
<organism evidence="2 3">
    <name type="scientific">Batillaria attramentaria</name>
    <dbReference type="NCBI Taxonomy" id="370345"/>
    <lineage>
        <taxon>Eukaryota</taxon>
        <taxon>Metazoa</taxon>
        <taxon>Spiralia</taxon>
        <taxon>Lophotrochozoa</taxon>
        <taxon>Mollusca</taxon>
        <taxon>Gastropoda</taxon>
        <taxon>Caenogastropoda</taxon>
        <taxon>Sorbeoconcha</taxon>
        <taxon>Cerithioidea</taxon>
        <taxon>Batillariidae</taxon>
        <taxon>Batillaria</taxon>
    </lineage>
</organism>
<feature type="compositionally biased region" description="Polar residues" evidence="1">
    <location>
        <begin position="55"/>
        <end position="66"/>
    </location>
</feature>
<evidence type="ECO:0000313" key="2">
    <source>
        <dbReference type="EMBL" id="KAK7478026.1"/>
    </source>
</evidence>
<dbReference type="Proteomes" id="UP001519460">
    <property type="component" value="Unassembled WGS sequence"/>
</dbReference>
<evidence type="ECO:0000256" key="1">
    <source>
        <dbReference type="SAM" id="MobiDB-lite"/>
    </source>
</evidence>
<gene>
    <name evidence="2" type="ORF">BaRGS_00030702</name>
</gene>
<comment type="caution">
    <text evidence="2">The sequence shown here is derived from an EMBL/GenBank/DDBJ whole genome shotgun (WGS) entry which is preliminary data.</text>
</comment>
<feature type="region of interest" description="Disordered" evidence="1">
    <location>
        <begin position="1"/>
        <end position="70"/>
    </location>
</feature>
<dbReference type="Gene3D" id="3.40.50.300">
    <property type="entry name" value="P-loop containing nucleotide triphosphate hydrolases"/>
    <property type="match status" value="1"/>
</dbReference>
<proteinExistence type="predicted"/>
<evidence type="ECO:0000313" key="3">
    <source>
        <dbReference type="Proteomes" id="UP001519460"/>
    </source>
</evidence>